<dbReference type="OrthoDB" id="1683469at2"/>
<evidence type="ECO:0000313" key="1">
    <source>
        <dbReference type="EMBL" id="SFM01104.1"/>
    </source>
</evidence>
<dbReference type="AlphaFoldDB" id="A0A1I4MCW3"/>
<reference evidence="2" key="1">
    <citation type="submission" date="2016-10" db="EMBL/GenBank/DDBJ databases">
        <authorList>
            <person name="Varghese N."/>
            <person name="Submissions S."/>
        </authorList>
    </citation>
    <scope>NUCLEOTIDE SEQUENCE [LARGE SCALE GENOMIC DNA]</scope>
    <source>
        <strain evidence="2">DSM 13327</strain>
    </source>
</reference>
<gene>
    <name evidence="1" type="ORF">SAMN04490355_103239</name>
</gene>
<proteinExistence type="predicted"/>
<name>A0A1I4MCW3_9FIRM</name>
<dbReference type="EMBL" id="FOTS01000032">
    <property type="protein sequence ID" value="SFM01104.1"/>
    <property type="molecule type" value="Genomic_DNA"/>
</dbReference>
<keyword evidence="2" id="KW-1185">Reference proteome</keyword>
<organism evidence="1 2">
    <name type="scientific">Pelosinus propionicus DSM 13327</name>
    <dbReference type="NCBI Taxonomy" id="1123291"/>
    <lineage>
        <taxon>Bacteria</taxon>
        <taxon>Bacillati</taxon>
        <taxon>Bacillota</taxon>
        <taxon>Negativicutes</taxon>
        <taxon>Selenomonadales</taxon>
        <taxon>Sporomusaceae</taxon>
        <taxon>Pelosinus</taxon>
    </lineage>
</organism>
<accession>A0A1I4MCW3</accession>
<dbReference type="RefSeq" id="WP_090939635.1">
    <property type="nucleotide sequence ID" value="NZ_FOTS01000032.1"/>
</dbReference>
<dbReference type="Proteomes" id="UP000199520">
    <property type="component" value="Unassembled WGS sequence"/>
</dbReference>
<protein>
    <submittedName>
        <fullName evidence="1">Uncharacterized protein</fullName>
    </submittedName>
</protein>
<evidence type="ECO:0000313" key="2">
    <source>
        <dbReference type="Proteomes" id="UP000199520"/>
    </source>
</evidence>
<sequence>MDFIPTSTIVIDNDSGVTLINETDMPLSLPDHDEIHALKGTTISIASKEYTIVEATTEPKLNDDCDMIGTYVFLNVEKRKGKEGILSNKLDH</sequence>